<dbReference type="Gene3D" id="1.10.8.340">
    <property type="entry name" value="PG0816-like"/>
    <property type="match status" value="1"/>
</dbReference>
<reference evidence="1" key="2">
    <citation type="submission" date="2021-09" db="EMBL/GenBank/DDBJ databases">
        <authorList>
            <person name="Gilroy R."/>
        </authorList>
    </citation>
    <scope>NUCLEOTIDE SEQUENCE</scope>
    <source>
        <strain evidence="1">CHK121-7720</strain>
    </source>
</reference>
<evidence type="ECO:0000313" key="1">
    <source>
        <dbReference type="EMBL" id="HJG89370.1"/>
    </source>
</evidence>
<dbReference type="Pfam" id="PF08989">
    <property type="entry name" value="DUF1896"/>
    <property type="match status" value="1"/>
</dbReference>
<comment type="caution">
    <text evidence="1">The sequence shown here is derived from an EMBL/GenBank/DDBJ whole genome shotgun (WGS) entry which is preliminary data.</text>
</comment>
<dbReference type="RefSeq" id="WP_273306437.1">
    <property type="nucleotide sequence ID" value="NZ_DYUD01000023.1"/>
</dbReference>
<evidence type="ECO:0000313" key="2">
    <source>
        <dbReference type="Proteomes" id="UP000757103"/>
    </source>
</evidence>
<sequence>MKQKNQSAVLSYYGLYLLQYLKENHPDKTADMDFIAVRDELASDTFEQARLVGYPVEGAQELAMQALLQGLHFSEYRTLADVLESEFSDNVPPEKVRLLTLKLLPKFKEIFSGYPLSDDFARSPEYDRLYTELTGAVAVAIYLDEHGI</sequence>
<dbReference type="Proteomes" id="UP000757103">
    <property type="component" value="Unassembled WGS sequence"/>
</dbReference>
<gene>
    <name evidence="1" type="ORF">K8U91_07885</name>
</gene>
<dbReference type="InterPro" id="IPR036297">
    <property type="entry name" value="PG0816-like_sf"/>
</dbReference>
<dbReference type="SUPFAM" id="SSF140753">
    <property type="entry name" value="PG0816-like"/>
    <property type="match status" value="1"/>
</dbReference>
<dbReference type="InterPro" id="IPR015082">
    <property type="entry name" value="DUF1896"/>
</dbReference>
<reference evidence="1" key="1">
    <citation type="journal article" date="2021" name="PeerJ">
        <title>Extensive microbial diversity within the chicken gut microbiome revealed by metagenomics and culture.</title>
        <authorList>
            <person name="Gilroy R."/>
            <person name="Ravi A."/>
            <person name="Getino M."/>
            <person name="Pursley I."/>
            <person name="Horton D.L."/>
            <person name="Alikhan N.F."/>
            <person name="Baker D."/>
            <person name="Gharbi K."/>
            <person name="Hall N."/>
            <person name="Watson M."/>
            <person name="Adriaenssens E.M."/>
            <person name="Foster-Nyarko E."/>
            <person name="Jarju S."/>
            <person name="Secka A."/>
            <person name="Antonio M."/>
            <person name="Oren A."/>
            <person name="Chaudhuri R.R."/>
            <person name="La Ragione R."/>
            <person name="Hildebrand F."/>
            <person name="Pallen M.J."/>
        </authorList>
    </citation>
    <scope>NUCLEOTIDE SEQUENCE</scope>
    <source>
        <strain evidence="1">CHK121-7720</strain>
    </source>
</reference>
<accession>A0A921MRT1</accession>
<dbReference type="AlphaFoldDB" id="A0A921MRT1"/>
<organism evidence="1 2">
    <name type="scientific">Barnesiella viscericola</name>
    <dbReference type="NCBI Taxonomy" id="397865"/>
    <lineage>
        <taxon>Bacteria</taxon>
        <taxon>Pseudomonadati</taxon>
        <taxon>Bacteroidota</taxon>
        <taxon>Bacteroidia</taxon>
        <taxon>Bacteroidales</taxon>
        <taxon>Barnesiellaceae</taxon>
        <taxon>Barnesiella</taxon>
    </lineage>
</organism>
<name>A0A921MRT1_9BACT</name>
<proteinExistence type="predicted"/>
<dbReference type="EMBL" id="DYUD01000023">
    <property type="protein sequence ID" value="HJG89370.1"/>
    <property type="molecule type" value="Genomic_DNA"/>
</dbReference>
<protein>
    <submittedName>
        <fullName evidence="1">DUF1896 domain-containing protein</fullName>
    </submittedName>
</protein>
<dbReference type="Gene3D" id="1.10.8.330">
    <property type="entry name" value="PG0816-like"/>
    <property type="match status" value="1"/>
</dbReference>